<dbReference type="InterPro" id="IPR010734">
    <property type="entry name" value="Copine_C"/>
</dbReference>
<dbReference type="PANTHER" id="PTHR10857:SF106">
    <property type="entry name" value="C2 DOMAIN-CONTAINING PROTEIN"/>
    <property type="match status" value="1"/>
</dbReference>
<feature type="non-terminal residue" evidence="2">
    <location>
        <position position="1"/>
    </location>
</feature>
<sequence>SFAKEVRSTFLDYIVGGAEIGFVVAVDFTASNGDPRLPTSNHYLSSAATQYEQAIMAIGEVVMHYDRDKVFPMLGFGGRKSGDRSTNHCFSPGPEADGICLGITGLLRTYRQALCEWRLSEPTCFAPIIR</sequence>
<accession>A0A8J4DCH6</accession>
<dbReference type="EMBL" id="BNCQ01000006">
    <property type="protein sequence ID" value="GIL99340.1"/>
    <property type="molecule type" value="Genomic_DNA"/>
</dbReference>
<reference evidence="2" key="1">
    <citation type="journal article" date="2021" name="Proc. Natl. Acad. Sci. U.S.A.">
        <title>Three genomes in the algal genus Volvox reveal the fate of a haploid sex-determining region after a transition to homothallism.</title>
        <authorList>
            <person name="Yamamoto K."/>
            <person name="Hamaji T."/>
            <person name="Kawai-Toyooka H."/>
            <person name="Matsuzaki R."/>
            <person name="Takahashi F."/>
            <person name="Nishimura Y."/>
            <person name="Kawachi M."/>
            <person name="Noguchi H."/>
            <person name="Minakuchi Y."/>
            <person name="Umen J.G."/>
            <person name="Toyoda A."/>
            <person name="Nozaki H."/>
        </authorList>
    </citation>
    <scope>NUCLEOTIDE SEQUENCE</scope>
    <source>
        <strain evidence="2">NIES-3785</strain>
    </source>
</reference>
<proteinExistence type="predicted"/>
<dbReference type="Pfam" id="PF07002">
    <property type="entry name" value="Copine"/>
    <property type="match status" value="1"/>
</dbReference>
<evidence type="ECO:0000259" key="1">
    <source>
        <dbReference type="Pfam" id="PF07002"/>
    </source>
</evidence>
<feature type="non-terminal residue" evidence="2">
    <location>
        <position position="130"/>
    </location>
</feature>
<protein>
    <recommendedName>
        <fullName evidence="1">Copine C-terminal domain-containing protein</fullName>
    </recommendedName>
</protein>
<organism evidence="2 3">
    <name type="scientific">Volvox reticuliferus</name>
    <dbReference type="NCBI Taxonomy" id="1737510"/>
    <lineage>
        <taxon>Eukaryota</taxon>
        <taxon>Viridiplantae</taxon>
        <taxon>Chlorophyta</taxon>
        <taxon>core chlorophytes</taxon>
        <taxon>Chlorophyceae</taxon>
        <taxon>CS clade</taxon>
        <taxon>Chlamydomonadales</taxon>
        <taxon>Volvocaceae</taxon>
        <taxon>Volvox</taxon>
    </lineage>
</organism>
<name>A0A8J4DCH6_9CHLO</name>
<evidence type="ECO:0000313" key="2">
    <source>
        <dbReference type="EMBL" id="GIL99340.1"/>
    </source>
</evidence>
<dbReference type="PANTHER" id="PTHR10857">
    <property type="entry name" value="COPINE"/>
    <property type="match status" value="1"/>
</dbReference>
<dbReference type="GO" id="GO:0071277">
    <property type="term" value="P:cellular response to calcium ion"/>
    <property type="evidence" value="ECO:0007669"/>
    <property type="project" value="TreeGrafter"/>
</dbReference>
<dbReference type="GO" id="GO:0005544">
    <property type="term" value="F:calcium-dependent phospholipid binding"/>
    <property type="evidence" value="ECO:0007669"/>
    <property type="project" value="InterPro"/>
</dbReference>
<feature type="domain" description="Copine C-terminal" evidence="1">
    <location>
        <begin position="41"/>
        <end position="129"/>
    </location>
</feature>
<dbReference type="AlphaFoldDB" id="A0A8J4DCH6"/>
<gene>
    <name evidence="2" type="ORF">Vretimale_4523</name>
</gene>
<dbReference type="InterPro" id="IPR045052">
    <property type="entry name" value="Copine"/>
</dbReference>
<dbReference type="GO" id="GO:0005886">
    <property type="term" value="C:plasma membrane"/>
    <property type="evidence" value="ECO:0007669"/>
    <property type="project" value="TreeGrafter"/>
</dbReference>
<evidence type="ECO:0000313" key="3">
    <source>
        <dbReference type="Proteomes" id="UP000722791"/>
    </source>
</evidence>
<comment type="caution">
    <text evidence="2">The sequence shown here is derived from an EMBL/GenBank/DDBJ whole genome shotgun (WGS) entry which is preliminary data.</text>
</comment>
<dbReference type="Proteomes" id="UP000722791">
    <property type="component" value="Unassembled WGS sequence"/>
</dbReference>